<name>A0ABP8MCV7_9BACT</name>
<comment type="subunit">
    <text evidence="6">Part of the ribosomal stalk of the 50S ribosomal subunit. The N-terminus interacts with L11 and the large rRNA to form the base of the stalk. The C-terminus forms an elongated spine to which L12 dimers bind in a sequential fashion forming a multimeric L10(L12)X complex.</text>
</comment>
<dbReference type="NCBIfam" id="NF000955">
    <property type="entry name" value="PRK00099.1-1"/>
    <property type="match status" value="1"/>
</dbReference>
<dbReference type="InterPro" id="IPR001790">
    <property type="entry name" value="Ribosomal_uL10"/>
</dbReference>
<dbReference type="PANTHER" id="PTHR11560">
    <property type="entry name" value="39S RIBOSOMAL PROTEIN L10, MITOCHONDRIAL"/>
    <property type="match status" value="1"/>
</dbReference>
<evidence type="ECO:0000256" key="3">
    <source>
        <dbReference type="ARBA" id="ARBA00022980"/>
    </source>
</evidence>
<keyword evidence="3 6" id="KW-0689">Ribosomal protein</keyword>
<dbReference type="InterPro" id="IPR022973">
    <property type="entry name" value="Ribosomal_uL10_bac"/>
</dbReference>
<dbReference type="CDD" id="cd05797">
    <property type="entry name" value="Ribosomal_L10"/>
    <property type="match status" value="1"/>
</dbReference>
<evidence type="ECO:0000256" key="1">
    <source>
        <dbReference type="ARBA" id="ARBA00002633"/>
    </source>
</evidence>
<dbReference type="InterPro" id="IPR043141">
    <property type="entry name" value="Ribosomal_uL10-like_sf"/>
</dbReference>
<keyword evidence="8" id="KW-1185">Reference proteome</keyword>
<dbReference type="InterPro" id="IPR047865">
    <property type="entry name" value="Ribosomal_uL10_bac_type"/>
</dbReference>
<dbReference type="GO" id="GO:0005840">
    <property type="term" value="C:ribosome"/>
    <property type="evidence" value="ECO:0007669"/>
    <property type="project" value="UniProtKB-KW"/>
</dbReference>
<dbReference type="RefSeq" id="WP_345032897.1">
    <property type="nucleotide sequence ID" value="NZ_BAABEY010000036.1"/>
</dbReference>
<dbReference type="EMBL" id="BAABEY010000036">
    <property type="protein sequence ID" value="GAA4447342.1"/>
    <property type="molecule type" value="Genomic_DNA"/>
</dbReference>
<keyword evidence="4 6" id="KW-0687">Ribonucleoprotein</keyword>
<evidence type="ECO:0000313" key="8">
    <source>
        <dbReference type="Proteomes" id="UP001501508"/>
    </source>
</evidence>
<organism evidence="7 8">
    <name type="scientific">Ravibacter arvi</name>
    <dbReference type="NCBI Taxonomy" id="2051041"/>
    <lineage>
        <taxon>Bacteria</taxon>
        <taxon>Pseudomonadati</taxon>
        <taxon>Bacteroidota</taxon>
        <taxon>Cytophagia</taxon>
        <taxon>Cytophagales</taxon>
        <taxon>Spirosomataceae</taxon>
        <taxon>Ravibacter</taxon>
    </lineage>
</organism>
<evidence type="ECO:0000313" key="7">
    <source>
        <dbReference type="EMBL" id="GAA4447342.1"/>
    </source>
</evidence>
<dbReference type="Pfam" id="PF00466">
    <property type="entry name" value="Ribosomal_L10"/>
    <property type="match status" value="1"/>
</dbReference>
<reference evidence="8" key="1">
    <citation type="journal article" date="2019" name="Int. J. Syst. Evol. Microbiol.">
        <title>The Global Catalogue of Microorganisms (GCM) 10K type strain sequencing project: providing services to taxonomists for standard genome sequencing and annotation.</title>
        <authorList>
            <consortium name="The Broad Institute Genomics Platform"/>
            <consortium name="The Broad Institute Genome Sequencing Center for Infectious Disease"/>
            <person name="Wu L."/>
            <person name="Ma J."/>
        </authorList>
    </citation>
    <scope>NUCLEOTIDE SEQUENCE [LARGE SCALE GENOMIC DNA]</scope>
    <source>
        <strain evidence="8">JCM 31920</strain>
    </source>
</reference>
<proteinExistence type="inferred from homology"/>
<dbReference type="Gene3D" id="3.30.70.1730">
    <property type="match status" value="1"/>
</dbReference>
<protein>
    <recommendedName>
        <fullName evidence="5 6">Large ribosomal subunit protein uL10</fullName>
    </recommendedName>
</protein>
<dbReference type="HAMAP" id="MF_00362">
    <property type="entry name" value="Ribosomal_uL10"/>
    <property type="match status" value="1"/>
</dbReference>
<dbReference type="SUPFAM" id="SSF160369">
    <property type="entry name" value="Ribosomal protein L10-like"/>
    <property type="match status" value="1"/>
</dbReference>
<sequence length="178" mass="19292">MTREEKSAIVEELSAKFATTPYFYIVKANGMSVAETNQLRRLCFENGVEYKVVKNTLIKKALDTLDTDYSGFDDSVLKGFSGILFHPESGKVPARLIKEFRGKTSADKFNLKGASVDSSVFVGADQLEALIALKSKQELLGEVIGLLQSPAQNVISALKGGGNKIAGILKTLSEKEEA</sequence>
<evidence type="ECO:0000256" key="2">
    <source>
        <dbReference type="ARBA" id="ARBA00008889"/>
    </source>
</evidence>
<accession>A0ABP8MCV7</accession>
<comment type="caution">
    <text evidence="7">The sequence shown here is derived from an EMBL/GenBank/DDBJ whole genome shotgun (WGS) entry which is preliminary data.</text>
</comment>
<dbReference type="Proteomes" id="UP001501508">
    <property type="component" value="Unassembled WGS sequence"/>
</dbReference>
<dbReference type="Gene3D" id="6.10.250.290">
    <property type="match status" value="1"/>
</dbReference>
<keyword evidence="6" id="KW-0699">rRNA-binding</keyword>
<evidence type="ECO:0000256" key="5">
    <source>
        <dbReference type="ARBA" id="ARBA00035202"/>
    </source>
</evidence>
<gene>
    <name evidence="6 7" type="primary">rplJ</name>
    <name evidence="7" type="ORF">GCM10023091_42070</name>
</gene>
<comment type="function">
    <text evidence="1 6">Forms part of the ribosomal stalk, playing a central role in the interaction of the ribosome with GTP-bound translation factors.</text>
</comment>
<keyword evidence="6" id="KW-0694">RNA-binding</keyword>
<comment type="similarity">
    <text evidence="2 6">Belongs to the universal ribosomal protein uL10 family.</text>
</comment>
<evidence type="ECO:0000256" key="4">
    <source>
        <dbReference type="ARBA" id="ARBA00023274"/>
    </source>
</evidence>
<evidence type="ECO:0000256" key="6">
    <source>
        <dbReference type="HAMAP-Rule" id="MF_00362"/>
    </source>
</evidence>